<comment type="caution">
    <text evidence="2">The sequence shown here is derived from an EMBL/GenBank/DDBJ whole genome shotgun (WGS) entry which is preliminary data.</text>
</comment>
<dbReference type="EMBL" id="AVOT02091457">
    <property type="protein sequence ID" value="MBW0573137.1"/>
    <property type="molecule type" value="Genomic_DNA"/>
</dbReference>
<keyword evidence="3" id="KW-1185">Reference proteome</keyword>
<proteinExistence type="predicted"/>
<dbReference type="AlphaFoldDB" id="A0A9Q3K4H5"/>
<reference evidence="2" key="1">
    <citation type="submission" date="2021-03" db="EMBL/GenBank/DDBJ databases">
        <title>Draft genome sequence of rust myrtle Austropuccinia psidii MF-1, a brazilian biotype.</title>
        <authorList>
            <person name="Quecine M.C."/>
            <person name="Pachon D.M.R."/>
            <person name="Bonatelli M.L."/>
            <person name="Correr F.H."/>
            <person name="Franceschini L.M."/>
            <person name="Leite T.F."/>
            <person name="Margarido G.R.A."/>
            <person name="Almeida C.A."/>
            <person name="Ferrarezi J.A."/>
            <person name="Labate C.A."/>
        </authorList>
    </citation>
    <scope>NUCLEOTIDE SEQUENCE</scope>
    <source>
        <strain evidence="2">MF-1</strain>
    </source>
</reference>
<gene>
    <name evidence="2" type="ORF">O181_112852</name>
</gene>
<organism evidence="2 3">
    <name type="scientific">Austropuccinia psidii MF-1</name>
    <dbReference type="NCBI Taxonomy" id="1389203"/>
    <lineage>
        <taxon>Eukaryota</taxon>
        <taxon>Fungi</taxon>
        <taxon>Dikarya</taxon>
        <taxon>Basidiomycota</taxon>
        <taxon>Pucciniomycotina</taxon>
        <taxon>Pucciniomycetes</taxon>
        <taxon>Pucciniales</taxon>
        <taxon>Sphaerophragmiaceae</taxon>
        <taxon>Austropuccinia</taxon>
    </lineage>
</organism>
<feature type="region of interest" description="Disordered" evidence="1">
    <location>
        <begin position="37"/>
        <end position="58"/>
    </location>
</feature>
<evidence type="ECO:0000313" key="2">
    <source>
        <dbReference type="EMBL" id="MBW0573137.1"/>
    </source>
</evidence>
<accession>A0A9Q3K4H5</accession>
<protein>
    <submittedName>
        <fullName evidence="2">Uncharacterized protein</fullName>
    </submittedName>
</protein>
<evidence type="ECO:0000256" key="1">
    <source>
        <dbReference type="SAM" id="MobiDB-lite"/>
    </source>
</evidence>
<sequence length="95" mass="11224">MTPDFEEKDQYYQKALNQLQNSPKTIPKDPIRRIKVPRKINSRGKEKPIFTDLTHNGTGSPNWSLQPWTVLNMARTLMEFTAKEQEKMTRTFQEK</sequence>
<name>A0A9Q3K4H5_9BASI</name>
<evidence type="ECO:0000313" key="3">
    <source>
        <dbReference type="Proteomes" id="UP000765509"/>
    </source>
</evidence>
<dbReference type="Proteomes" id="UP000765509">
    <property type="component" value="Unassembled WGS sequence"/>
</dbReference>